<feature type="compositionally biased region" description="Basic and acidic residues" evidence="1">
    <location>
        <begin position="192"/>
        <end position="205"/>
    </location>
</feature>
<keyword evidence="3" id="KW-1185">Reference proteome</keyword>
<dbReference type="OrthoDB" id="185373at2759"/>
<dbReference type="EMBL" id="CP031385">
    <property type="protein sequence ID" value="QPG95019.1"/>
    <property type="molecule type" value="Genomic_DNA"/>
</dbReference>
<dbReference type="Proteomes" id="UP000594364">
    <property type="component" value="Chromosome 1"/>
</dbReference>
<name>A0A7S9KMH1_EPIFF</name>
<evidence type="ECO:0000313" key="3">
    <source>
        <dbReference type="Proteomes" id="UP000594364"/>
    </source>
</evidence>
<accession>A0A7S9KMH1</accession>
<sequence>MSRVAQAGVRSVGRSIYGAEYVPWCYPLGMAFRPFRPDATEVYPYGSIRQLFALGQSHQQPRFATTTSPIHPSLLQPFCQTRSEWALSMASNTPVPSRVALNALRGVILTTSCSVVLLAEERRRRLQIARAAIDNARKLHMVQSNRGPIALAESHGPWDGRFAEIDDDVLSMASLPRPRTSTRRRGRTHLIGTDHLKRESREHDGGQTQSTGRAESHDAPTKPSRATNLLGNGLDIVSFDGLKLNAPRSNSEQALEWKAPRKVVRPLLPIPAVNSAIPSTIAIENEVHVAPTDINEYETMTDEELGKSLDSMEAAHLYLTKTEHGSLVPRPYYDDVVPVLERLLRDLESPNIAKDLHTESVSLAKRIFDRVASFGPPLPKAANPLRSQAIRFFRIISHSYPEEITATLSGVLPLSKDPLKLLIPLITILQNSNQRNSLRVALLFLSRNCTSCQWARGMLVCHLLARHAKVYKNSFQTKQLYLTLQESGLFRDIEVPQESEYKIRRLMIIQALEAGEDGFANAELRNLEKVGSGASMSDIRLQKHIIARKASSGKWNDVLSEIGVLRERTNPRCVEYQSLLTKTTDIVAQTRDNEELEAFLRKAVTDFDLKLKHRWIYAVLDGYASRRQAEPVFSWLQFCVNNGLRMDNSFSQRFLARCRKYWSFSDKTIQRLEKRLLVAGRLTRDKPADSNNDADPNLCKSPADTLRQAVLEQLNCESPDVQRARVLIRSAHDEGCDVSEALTPLLMAQLARGDDPSRLINDALQMGVRLHDCTYNKAAQALSAEGNHRAAADMCEIAARENGKGQLLYNEYNFANLVFAYTGSASYRALQSVLSSFTSEMQWWHGSRTCKESIKLAMKATAMRTVAHSEDSEPHRQALDQLDDALLHVKKCRSTKEERCAVSEAYVRLVRAPSRKASHKTHGRSTKNKVGDVVRDSWMPNSQTQVDHSVLAAASGAA</sequence>
<organism evidence="2 3">
    <name type="scientific">Epichloe festucae (strain Fl1)</name>
    <dbReference type="NCBI Taxonomy" id="877507"/>
    <lineage>
        <taxon>Eukaryota</taxon>
        <taxon>Fungi</taxon>
        <taxon>Dikarya</taxon>
        <taxon>Ascomycota</taxon>
        <taxon>Pezizomycotina</taxon>
        <taxon>Sordariomycetes</taxon>
        <taxon>Hypocreomycetidae</taxon>
        <taxon>Hypocreales</taxon>
        <taxon>Clavicipitaceae</taxon>
        <taxon>Epichloe</taxon>
    </lineage>
</organism>
<evidence type="ECO:0000256" key="1">
    <source>
        <dbReference type="SAM" id="MobiDB-lite"/>
    </source>
</evidence>
<dbReference type="AlphaFoldDB" id="A0A7S9KMH1"/>
<gene>
    <name evidence="2" type="ORF">C2857_007511</name>
</gene>
<proteinExistence type="predicted"/>
<protein>
    <recommendedName>
        <fullName evidence="4">Pentatricopeptide repeat protein</fullName>
    </recommendedName>
</protein>
<evidence type="ECO:0008006" key="4">
    <source>
        <dbReference type="Google" id="ProtNLM"/>
    </source>
</evidence>
<evidence type="ECO:0000313" key="2">
    <source>
        <dbReference type="EMBL" id="QPG95019.1"/>
    </source>
</evidence>
<feature type="region of interest" description="Disordered" evidence="1">
    <location>
        <begin position="939"/>
        <end position="958"/>
    </location>
</feature>
<feature type="region of interest" description="Disordered" evidence="1">
    <location>
        <begin position="178"/>
        <end position="229"/>
    </location>
</feature>
<reference evidence="2 3" key="1">
    <citation type="journal article" date="2018" name="PLoS Genet.">
        <title>Repeat elements organise 3D genome structure and mediate transcription in the filamentous fungus Epichloe festucae.</title>
        <authorList>
            <person name="Winter D.J."/>
            <person name="Ganley A.R.D."/>
            <person name="Young C.A."/>
            <person name="Liachko I."/>
            <person name="Schardl C.L."/>
            <person name="Dupont P.Y."/>
            <person name="Berry D."/>
            <person name="Ram A."/>
            <person name="Scott B."/>
            <person name="Cox M.P."/>
        </authorList>
    </citation>
    <scope>NUCLEOTIDE SEQUENCE [LARGE SCALE GENOMIC DNA]</scope>
    <source>
        <strain evidence="2 3">Fl1</strain>
    </source>
</reference>